<dbReference type="AlphaFoldDB" id="A0A1C6SV87"/>
<feature type="region of interest" description="Disordered" evidence="1">
    <location>
        <begin position="207"/>
        <end position="250"/>
    </location>
</feature>
<accession>A0A1C6SV87</accession>
<gene>
    <name evidence="2" type="ORF">GA0070624_4707</name>
</gene>
<organism evidence="2 3">
    <name type="scientific">Micromonospora rhizosphaerae</name>
    <dbReference type="NCBI Taxonomy" id="568872"/>
    <lineage>
        <taxon>Bacteria</taxon>
        <taxon>Bacillati</taxon>
        <taxon>Actinomycetota</taxon>
        <taxon>Actinomycetes</taxon>
        <taxon>Micromonosporales</taxon>
        <taxon>Micromonosporaceae</taxon>
        <taxon>Micromonospora</taxon>
    </lineage>
</organism>
<reference evidence="3" key="1">
    <citation type="submission" date="2016-06" db="EMBL/GenBank/DDBJ databases">
        <authorList>
            <person name="Varghese N."/>
            <person name="Submissions Spin"/>
        </authorList>
    </citation>
    <scope>NUCLEOTIDE SEQUENCE [LARGE SCALE GENOMIC DNA]</scope>
    <source>
        <strain evidence="3">DSM 45431</strain>
    </source>
</reference>
<protein>
    <submittedName>
        <fullName evidence="2">Uncharacterized protein</fullName>
    </submittedName>
</protein>
<keyword evidence="3" id="KW-1185">Reference proteome</keyword>
<dbReference type="STRING" id="568872.GA0070624_4707"/>
<dbReference type="EMBL" id="FMHV01000002">
    <property type="protein sequence ID" value="SCL33299.1"/>
    <property type="molecule type" value="Genomic_DNA"/>
</dbReference>
<dbReference type="Proteomes" id="UP000199413">
    <property type="component" value="Unassembled WGS sequence"/>
</dbReference>
<evidence type="ECO:0000256" key="1">
    <source>
        <dbReference type="SAM" id="MobiDB-lite"/>
    </source>
</evidence>
<proteinExistence type="predicted"/>
<evidence type="ECO:0000313" key="2">
    <source>
        <dbReference type="EMBL" id="SCL33299.1"/>
    </source>
</evidence>
<evidence type="ECO:0000313" key="3">
    <source>
        <dbReference type="Proteomes" id="UP000199413"/>
    </source>
</evidence>
<dbReference type="RefSeq" id="WP_176731831.1">
    <property type="nucleotide sequence ID" value="NZ_FMHV01000002.1"/>
</dbReference>
<feature type="region of interest" description="Disordered" evidence="1">
    <location>
        <begin position="43"/>
        <end position="74"/>
    </location>
</feature>
<name>A0A1C6SV87_9ACTN</name>
<sequence length="432" mass="45138">MRRSRGARRSSGNARSKRLLAVVGTLAVFGAIVAVTQISSAQDRRTDSRTVAASCVAPSPGATAPSGRGSTTRTWQNGRWVRNHWGDGQMSVAECQSVKAGGAAAGAPTVACPDVKARLPQIPDQARAEVDRNLALLDAQIAEANRRLAADGSRNDQDFINNVVLRPLADERTATLNRIATAIGRAAQRPEGLDQLAQCALADAGQNAGGNDTGDNGGQNTGGSDNGGQNAGGNDNGGNNNGGNNGGNNGNGLGVLAKDCGNSKLQPHDGFQAGDRCVSTAFGEVGAAANNPSLLITQFPNQVRRNQPFNLRVTTQNLVRDRFLAAGQGGYYLESSLLNDQGLVRGHFHTACRMLNSTRQPPAPQDVPAFFVATEDGRGGAQPDDVIIQIPGLPQSGLAQCAVWAGDGSHRIPMMERANQTPAFDVVRIRVN</sequence>